<dbReference type="EMBL" id="NVYO01000001">
    <property type="protein sequence ID" value="PBQ24880.1"/>
    <property type="molecule type" value="Genomic_DNA"/>
</dbReference>
<dbReference type="Proteomes" id="UP000217918">
    <property type="component" value="Unassembled WGS sequence"/>
</dbReference>
<dbReference type="Pfam" id="PF12802">
    <property type="entry name" value="MarR_2"/>
    <property type="match status" value="1"/>
</dbReference>
<feature type="domain" description="HTH marR-type" evidence="4">
    <location>
        <begin position="1"/>
        <end position="139"/>
    </location>
</feature>
<evidence type="ECO:0000313" key="6">
    <source>
        <dbReference type="EMBL" id="PBQ24880.1"/>
    </source>
</evidence>
<dbReference type="PROSITE" id="PS50995">
    <property type="entry name" value="HTH_MARR_2"/>
    <property type="match status" value="1"/>
</dbReference>
<dbReference type="InterPro" id="IPR036390">
    <property type="entry name" value="WH_DNA-bd_sf"/>
</dbReference>
<evidence type="ECO:0000313" key="5">
    <source>
        <dbReference type="EMBL" id="MBS1010438.1"/>
    </source>
</evidence>
<reference evidence="7 9" key="2">
    <citation type="submission" date="2018-07" db="EMBL/GenBank/DDBJ databases">
        <authorList>
            <person name="Feyereisen M."/>
        </authorList>
    </citation>
    <scope>NUCLEOTIDE SEQUENCE [LARGE SCALE GENOMIC DNA]</scope>
    <source>
        <strain evidence="7 9">UCCLBBS449</strain>
    </source>
</reference>
<dbReference type="InterPro" id="IPR000835">
    <property type="entry name" value="HTH_MarR-typ"/>
</dbReference>
<dbReference type="PANTHER" id="PTHR42756:SF1">
    <property type="entry name" value="TRANSCRIPTIONAL REPRESSOR OF EMRAB OPERON"/>
    <property type="match status" value="1"/>
</dbReference>
<dbReference type="EMBL" id="JAERKF010000006">
    <property type="protein sequence ID" value="MBS1010438.1"/>
    <property type="molecule type" value="Genomic_DNA"/>
</dbReference>
<evidence type="ECO:0000313" key="8">
    <source>
        <dbReference type="Proteomes" id="UP000217918"/>
    </source>
</evidence>
<dbReference type="InterPro" id="IPR036388">
    <property type="entry name" value="WH-like_DNA-bd_sf"/>
</dbReference>
<dbReference type="GeneID" id="56994162"/>
<proteinExistence type="predicted"/>
<evidence type="ECO:0000313" key="9">
    <source>
        <dbReference type="Proteomes" id="UP000307074"/>
    </source>
</evidence>
<dbReference type="SMART" id="SM00347">
    <property type="entry name" value="HTH_MARR"/>
    <property type="match status" value="1"/>
</dbReference>
<reference evidence="5" key="4">
    <citation type="submission" date="2022-09" db="EMBL/GenBank/DDBJ databases">
        <title>Genome-inferred correspondence between phylogeny and metabolic traits in the wild Drosophila gut microbiome.</title>
        <authorList>
            <person name="Bueno E."/>
            <person name="Blow F."/>
            <person name="Douglas A.E."/>
        </authorList>
    </citation>
    <scope>NUCLEOTIDE SEQUENCE</scope>
    <source>
        <strain evidence="5">Dm-2019-70</strain>
    </source>
</reference>
<sequence length="155" mass="17400">MDETNLDFPIGTSIIDLVISHRVLTTKKIRQIGLYPGQDLLLIELLRQDHRSQNELVRALNVDHSTIAKSANRLFKTGVIDSQKSAKDKRVTIISLTTKGRALAEQAAEIWRDVEQAVREELSPEDVALFLTYAKKITATFNQRSNEAGQPNQSC</sequence>
<evidence type="ECO:0000256" key="3">
    <source>
        <dbReference type="ARBA" id="ARBA00023163"/>
    </source>
</evidence>
<name>A0A0C1M340_LEVBR</name>
<organism evidence="6 8">
    <name type="scientific">Levilactobacillus brevis</name>
    <name type="common">Lactobacillus brevis</name>
    <dbReference type="NCBI Taxonomy" id="1580"/>
    <lineage>
        <taxon>Bacteria</taxon>
        <taxon>Bacillati</taxon>
        <taxon>Bacillota</taxon>
        <taxon>Bacilli</taxon>
        <taxon>Lactobacillales</taxon>
        <taxon>Lactobacillaceae</taxon>
        <taxon>Levilactobacillus</taxon>
    </lineage>
</organism>
<dbReference type="PANTHER" id="PTHR42756">
    <property type="entry name" value="TRANSCRIPTIONAL REGULATOR, MARR"/>
    <property type="match status" value="1"/>
</dbReference>
<protein>
    <submittedName>
        <fullName evidence="6 7">Transcriptional regulator</fullName>
    </submittedName>
    <submittedName>
        <fullName evidence="5">Winged helix-turn-helix transcriptional regulator</fullName>
    </submittedName>
</protein>
<evidence type="ECO:0000259" key="4">
    <source>
        <dbReference type="PROSITE" id="PS50995"/>
    </source>
</evidence>
<dbReference type="Proteomes" id="UP000307074">
    <property type="component" value="Chromosome"/>
</dbReference>
<dbReference type="PRINTS" id="PR00598">
    <property type="entry name" value="HTHMARR"/>
</dbReference>
<evidence type="ECO:0000256" key="2">
    <source>
        <dbReference type="ARBA" id="ARBA00023125"/>
    </source>
</evidence>
<evidence type="ECO:0000256" key="1">
    <source>
        <dbReference type="ARBA" id="ARBA00023015"/>
    </source>
</evidence>
<gene>
    <name evidence="6" type="ORF">CNR29_12940</name>
    <name evidence="5" type="ORF">JK167_06285</name>
    <name evidence="7" type="ORF">UCCLBBS449_2429</name>
</gene>
<dbReference type="GO" id="GO:0003700">
    <property type="term" value="F:DNA-binding transcription factor activity"/>
    <property type="evidence" value="ECO:0007669"/>
    <property type="project" value="InterPro"/>
</dbReference>
<keyword evidence="2" id="KW-0238">DNA-binding</keyword>
<dbReference type="GO" id="GO:0003677">
    <property type="term" value="F:DNA binding"/>
    <property type="evidence" value="ECO:0007669"/>
    <property type="project" value="UniProtKB-KW"/>
</dbReference>
<reference evidence="6 8" key="1">
    <citation type="submission" date="2017-09" db="EMBL/GenBank/DDBJ databases">
        <title>Genome sequence of Lactobacillus brevis D7.</title>
        <authorList>
            <person name="Kwon M.-S."/>
            <person name="Lim S.K."/>
            <person name="Choi H.-J."/>
        </authorList>
    </citation>
    <scope>NUCLEOTIDE SEQUENCE [LARGE SCALE GENOMIC DNA]</scope>
    <source>
        <strain evidence="6 8">D7</strain>
    </source>
</reference>
<evidence type="ECO:0000313" key="7">
    <source>
        <dbReference type="EMBL" id="QCZ54331.1"/>
    </source>
</evidence>
<dbReference type="AlphaFoldDB" id="A0A0C1M340"/>
<accession>A0A0C1M340</accession>
<dbReference type="Proteomes" id="UP000676478">
    <property type="component" value="Unassembled WGS sequence"/>
</dbReference>
<dbReference type="SUPFAM" id="SSF46785">
    <property type="entry name" value="Winged helix' DNA-binding domain"/>
    <property type="match status" value="1"/>
</dbReference>
<keyword evidence="1" id="KW-0805">Transcription regulation</keyword>
<reference evidence="5" key="3">
    <citation type="submission" date="2020-12" db="EMBL/GenBank/DDBJ databases">
        <authorList>
            <person name="Mcmullen J.G."/>
        </authorList>
    </citation>
    <scope>NUCLEOTIDE SEQUENCE</scope>
    <source>
        <strain evidence="5">Dm-2019-70</strain>
    </source>
</reference>
<dbReference type="Gene3D" id="1.10.10.10">
    <property type="entry name" value="Winged helix-like DNA-binding domain superfamily/Winged helix DNA-binding domain"/>
    <property type="match status" value="1"/>
</dbReference>
<dbReference type="RefSeq" id="WP_021742131.1">
    <property type="nucleotide sequence ID" value="NZ_CAKMAP010000001.1"/>
</dbReference>
<dbReference type="OrthoDB" id="9807800at2"/>
<dbReference type="EMBL" id="CP031198">
    <property type="protein sequence ID" value="QCZ54331.1"/>
    <property type="molecule type" value="Genomic_DNA"/>
</dbReference>
<keyword evidence="3" id="KW-0804">Transcription</keyword>